<accession>A0A1D2MDI4</accession>
<dbReference type="Proteomes" id="UP000094527">
    <property type="component" value="Unassembled WGS sequence"/>
</dbReference>
<dbReference type="STRING" id="48709.A0A1D2MDI4"/>
<protein>
    <submittedName>
        <fullName evidence="1">Poly(3-hydroxyalkanoate) depolymerase C</fullName>
    </submittedName>
</protein>
<dbReference type="InterPro" id="IPR029058">
    <property type="entry name" value="AB_hydrolase_fold"/>
</dbReference>
<comment type="caution">
    <text evidence="1">The sequence shown here is derived from an EMBL/GenBank/DDBJ whole genome shotgun (WGS) entry which is preliminary data.</text>
</comment>
<dbReference type="OMA" id="GNDCPAN"/>
<evidence type="ECO:0000313" key="1">
    <source>
        <dbReference type="EMBL" id="ODM91078.1"/>
    </source>
</evidence>
<dbReference type="PANTHER" id="PTHR42972">
    <property type="entry name" value="TOL-PAL SYSTEM PROTEIN TOLB"/>
    <property type="match status" value="1"/>
</dbReference>
<dbReference type="Gene3D" id="3.40.50.1820">
    <property type="entry name" value="alpha/beta hydrolase"/>
    <property type="match status" value="2"/>
</dbReference>
<reference evidence="1 2" key="1">
    <citation type="journal article" date="2016" name="Genome Biol. Evol.">
        <title>Gene Family Evolution Reflects Adaptation to Soil Environmental Stressors in the Genome of the Collembolan Orchesella cincta.</title>
        <authorList>
            <person name="Faddeeva-Vakhrusheva A."/>
            <person name="Derks M.F."/>
            <person name="Anvar S.Y."/>
            <person name="Agamennone V."/>
            <person name="Suring W."/>
            <person name="Smit S."/>
            <person name="van Straalen N.M."/>
            <person name="Roelofs D."/>
        </authorList>
    </citation>
    <scope>NUCLEOTIDE SEQUENCE [LARGE SCALE GENOMIC DNA]</scope>
    <source>
        <tissue evidence="1">Mixed pool</tissue>
    </source>
</reference>
<dbReference type="OrthoDB" id="6020543at2759"/>
<organism evidence="1 2">
    <name type="scientific">Orchesella cincta</name>
    <name type="common">Springtail</name>
    <name type="synonym">Podura cincta</name>
    <dbReference type="NCBI Taxonomy" id="48709"/>
    <lineage>
        <taxon>Eukaryota</taxon>
        <taxon>Metazoa</taxon>
        <taxon>Ecdysozoa</taxon>
        <taxon>Arthropoda</taxon>
        <taxon>Hexapoda</taxon>
        <taxon>Collembola</taxon>
        <taxon>Entomobryomorpha</taxon>
        <taxon>Entomobryoidea</taxon>
        <taxon>Orchesellidae</taxon>
        <taxon>Orchesellinae</taxon>
        <taxon>Orchesella</taxon>
    </lineage>
</organism>
<dbReference type="SUPFAM" id="SSF53474">
    <property type="entry name" value="alpha/beta-Hydrolases"/>
    <property type="match status" value="1"/>
</dbReference>
<sequence length="297" mass="32328">MNIDPSKLSVSGVSSGAGMATQFHFAHSSKLLDAGLFAGSPYMCGYAGALAGISCATKPELVNVPWLITQANSLDAAGIIDSTANLRVSKVYIFHGSKETTVLPESGKNTMTMYEHYGAKIKTEFGVVAEHCQPTDNYGGECGTISPKTGFLNNCGYNGAFEALNYIHGGELIRPTSSTKAVGDLRLFDQSEFFNNKPKLASMDESGFVYIPTACKNGTQCALHVAFHGCTQNRETYADMYPMKGGYLEVAELNNIIILFPQIAKTASNPHACWDYWYVFSTNYIFLTFPCIKRFAK</sequence>
<evidence type="ECO:0000313" key="2">
    <source>
        <dbReference type="Proteomes" id="UP000094527"/>
    </source>
</evidence>
<dbReference type="EMBL" id="LJIJ01001680">
    <property type="protein sequence ID" value="ODM91078.1"/>
    <property type="molecule type" value="Genomic_DNA"/>
</dbReference>
<name>A0A1D2MDI4_ORCCI</name>
<gene>
    <name evidence="1" type="ORF">Ocin01_15604</name>
</gene>
<keyword evidence="2" id="KW-1185">Reference proteome</keyword>
<dbReference type="AlphaFoldDB" id="A0A1D2MDI4"/>
<proteinExistence type="predicted"/>
<dbReference type="PANTHER" id="PTHR42972:SF8">
    <property type="entry name" value="POLYHYDROXYBUTYRATE DEPOLYMERASE"/>
    <property type="match status" value="1"/>
</dbReference>